<protein>
    <submittedName>
        <fullName evidence="2">Uncharacterized protein</fullName>
    </submittedName>
</protein>
<comment type="caution">
    <text evidence="2">The sequence shown here is derived from an EMBL/GenBank/DDBJ whole genome shotgun (WGS) entry which is preliminary data.</text>
</comment>
<evidence type="ECO:0000313" key="2">
    <source>
        <dbReference type="EMBL" id="GLQ00104.1"/>
    </source>
</evidence>
<name>A0ABQ5TWG4_9GAMM</name>
<accession>A0ABQ5TWG4</accession>
<dbReference type="RefSeq" id="WP_284723224.1">
    <property type="nucleotide sequence ID" value="NZ_BSND01000005.1"/>
</dbReference>
<sequence>MEMKQSNECDWTSCKYEVFSFDNQVFDKKQIVAYLTKNYQETRSKELDIHPHILEFRSKEMEAIGKMVNETISSLSPKYLTAIEFDEALADPSNFGLPKNVPIYKLQAQLASKQKFTKATHPDNRDESVLDETTAITSKSAETLPETKESTDDTKDDSYDNAYGLINYDVQDYMAKLFQPALNSETTEAGAIASINEWDVDCCRRRLEKISSTNYGESERKEFFMINYRLSCLGVAPRWRGMIRDSHYWRNKKTVTPAQTSYLQDTQIFDLEWLHRRYREHRVDTSWNGVFEGIFSTEKFDTKKATLIAGMSMTPEKKVRYLMLTPDMQKELFMLRTKKTEAFIKGLIEKSLQVRLDLLTAARRNRRRGKRMTDNLQRREDLWIASNLIPGSSLNMIIDNYEMMTGERLKPSNCQRIQKSINAALSEVGSKYVHS</sequence>
<dbReference type="EMBL" id="BSND01000005">
    <property type="protein sequence ID" value="GLQ00104.1"/>
    <property type="molecule type" value="Genomic_DNA"/>
</dbReference>
<feature type="compositionally biased region" description="Basic and acidic residues" evidence="1">
    <location>
        <begin position="145"/>
        <end position="156"/>
    </location>
</feature>
<reference evidence="2" key="2">
    <citation type="submission" date="2023-01" db="EMBL/GenBank/DDBJ databases">
        <title>Draft genome sequence of Methylophaga thalassica strain NBRC 102424.</title>
        <authorList>
            <person name="Sun Q."/>
            <person name="Mori K."/>
        </authorList>
    </citation>
    <scope>NUCLEOTIDE SEQUENCE</scope>
    <source>
        <strain evidence="2">NBRC 102424</strain>
    </source>
</reference>
<evidence type="ECO:0000313" key="3">
    <source>
        <dbReference type="Proteomes" id="UP001161423"/>
    </source>
</evidence>
<keyword evidence="3" id="KW-1185">Reference proteome</keyword>
<reference evidence="2" key="1">
    <citation type="journal article" date="2014" name="Int. J. Syst. Evol. Microbiol.">
        <title>Complete genome of a new Firmicutes species belonging to the dominant human colonic microbiota ('Ruminococcus bicirculans') reveals two chromosomes and a selective capacity to utilize plant glucans.</title>
        <authorList>
            <consortium name="NISC Comparative Sequencing Program"/>
            <person name="Wegmann U."/>
            <person name="Louis P."/>
            <person name="Goesmann A."/>
            <person name="Henrissat B."/>
            <person name="Duncan S.H."/>
            <person name="Flint H.J."/>
        </authorList>
    </citation>
    <scope>NUCLEOTIDE SEQUENCE</scope>
    <source>
        <strain evidence="2">NBRC 102424</strain>
    </source>
</reference>
<feature type="region of interest" description="Disordered" evidence="1">
    <location>
        <begin position="115"/>
        <end position="156"/>
    </location>
</feature>
<gene>
    <name evidence="2" type="ORF">GCM10007891_19570</name>
</gene>
<evidence type="ECO:0000256" key="1">
    <source>
        <dbReference type="SAM" id="MobiDB-lite"/>
    </source>
</evidence>
<proteinExistence type="predicted"/>
<dbReference type="Proteomes" id="UP001161423">
    <property type="component" value="Unassembled WGS sequence"/>
</dbReference>
<organism evidence="2 3">
    <name type="scientific">Methylophaga thalassica</name>
    <dbReference type="NCBI Taxonomy" id="40223"/>
    <lineage>
        <taxon>Bacteria</taxon>
        <taxon>Pseudomonadati</taxon>
        <taxon>Pseudomonadota</taxon>
        <taxon>Gammaproteobacteria</taxon>
        <taxon>Thiotrichales</taxon>
        <taxon>Piscirickettsiaceae</taxon>
        <taxon>Methylophaga</taxon>
    </lineage>
</organism>